<accession>A0A8E2F3Y3</accession>
<evidence type="ECO:0000313" key="1">
    <source>
        <dbReference type="EMBL" id="OCL10026.1"/>
    </source>
</evidence>
<protein>
    <submittedName>
        <fullName evidence="1">Uncharacterized protein</fullName>
    </submittedName>
</protein>
<organism evidence="1 2">
    <name type="scientific">Glonium stellatum</name>
    <dbReference type="NCBI Taxonomy" id="574774"/>
    <lineage>
        <taxon>Eukaryota</taxon>
        <taxon>Fungi</taxon>
        <taxon>Dikarya</taxon>
        <taxon>Ascomycota</taxon>
        <taxon>Pezizomycotina</taxon>
        <taxon>Dothideomycetes</taxon>
        <taxon>Pleosporomycetidae</taxon>
        <taxon>Gloniales</taxon>
        <taxon>Gloniaceae</taxon>
        <taxon>Glonium</taxon>
    </lineage>
</organism>
<evidence type="ECO:0000313" key="2">
    <source>
        <dbReference type="Proteomes" id="UP000250140"/>
    </source>
</evidence>
<name>A0A8E2F3Y3_9PEZI</name>
<reference evidence="1 2" key="1">
    <citation type="journal article" date="2016" name="Nat. Commun.">
        <title>Ectomycorrhizal ecology is imprinted in the genome of the dominant symbiotic fungus Cenococcum geophilum.</title>
        <authorList>
            <consortium name="DOE Joint Genome Institute"/>
            <person name="Peter M."/>
            <person name="Kohler A."/>
            <person name="Ohm R.A."/>
            <person name="Kuo A."/>
            <person name="Krutzmann J."/>
            <person name="Morin E."/>
            <person name="Arend M."/>
            <person name="Barry K.W."/>
            <person name="Binder M."/>
            <person name="Choi C."/>
            <person name="Clum A."/>
            <person name="Copeland A."/>
            <person name="Grisel N."/>
            <person name="Haridas S."/>
            <person name="Kipfer T."/>
            <person name="LaButti K."/>
            <person name="Lindquist E."/>
            <person name="Lipzen A."/>
            <person name="Maire R."/>
            <person name="Meier B."/>
            <person name="Mihaltcheva S."/>
            <person name="Molinier V."/>
            <person name="Murat C."/>
            <person name="Poggeler S."/>
            <person name="Quandt C.A."/>
            <person name="Sperisen C."/>
            <person name="Tritt A."/>
            <person name="Tisserant E."/>
            <person name="Crous P.W."/>
            <person name="Henrissat B."/>
            <person name="Nehls U."/>
            <person name="Egli S."/>
            <person name="Spatafora J.W."/>
            <person name="Grigoriev I.V."/>
            <person name="Martin F.M."/>
        </authorList>
    </citation>
    <scope>NUCLEOTIDE SEQUENCE [LARGE SCALE GENOMIC DNA]</scope>
    <source>
        <strain evidence="1 2">CBS 207.34</strain>
    </source>
</reference>
<dbReference type="Proteomes" id="UP000250140">
    <property type="component" value="Unassembled WGS sequence"/>
</dbReference>
<proteinExistence type="predicted"/>
<keyword evidence="2" id="KW-1185">Reference proteome</keyword>
<gene>
    <name evidence="1" type="ORF">AOQ84DRAFT_7996</name>
</gene>
<dbReference type="EMBL" id="KV749318">
    <property type="protein sequence ID" value="OCL10026.1"/>
    <property type="molecule type" value="Genomic_DNA"/>
</dbReference>
<sequence>MLCSFHSLVLFFRRRESKHAACGPSRDNEKSACFYPLLRASASLLVPRFPLLFLQHLCLFSIFSSHIHALDAATLSFTSPYSTLYLLHAPSSALIELSHRHMHGGRLRAHGVILLCIWWIGAFELFCDTRKGFESFCWSF</sequence>
<dbReference type="AlphaFoldDB" id="A0A8E2F3Y3"/>